<keyword evidence="10" id="KW-0067">ATP-binding</keyword>
<evidence type="ECO:0000256" key="6">
    <source>
        <dbReference type="ARBA" id="ARBA00022667"/>
    </source>
</evidence>
<dbReference type="SUPFAM" id="SSF52540">
    <property type="entry name" value="P-loop containing nucleoside triphosphate hydrolases"/>
    <property type="match status" value="1"/>
</dbReference>
<dbReference type="SUPFAM" id="SSF52058">
    <property type="entry name" value="L domain-like"/>
    <property type="match status" value="1"/>
</dbReference>
<dbReference type="PANTHER" id="PTHR23155:SF1152">
    <property type="entry name" value="AAA+ ATPASE DOMAIN-CONTAINING PROTEIN"/>
    <property type="match status" value="1"/>
</dbReference>
<dbReference type="InterPro" id="IPR002182">
    <property type="entry name" value="NB-ARC"/>
</dbReference>
<feature type="domain" description="Disease resistance R13L4/SHOC-2-like LRR" evidence="14">
    <location>
        <begin position="557"/>
        <end position="852"/>
    </location>
</feature>
<evidence type="ECO:0000256" key="8">
    <source>
        <dbReference type="ARBA" id="ARBA00022741"/>
    </source>
</evidence>
<dbReference type="Pfam" id="PF00931">
    <property type="entry name" value="NB-ARC"/>
    <property type="match status" value="1"/>
</dbReference>
<dbReference type="InterPro" id="IPR055414">
    <property type="entry name" value="LRR_R13L4/SHOC2-like"/>
</dbReference>
<dbReference type="FunFam" id="3.40.50.300:FF:001091">
    <property type="entry name" value="Probable disease resistance protein At1g61300"/>
    <property type="match status" value="1"/>
</dbReference>
<evidence type="ECO:0000259" key="12">
    <source>
        <dbReference type="Pfam" id="PF00931"/>
    </source>
</evidence>
<dbReference type="InterPro" id="IPR058922">
    <property type="entry name" value="WHD_DRP"/>
</dbReference>
<dbReference type="Gene3D" id="3.80.10.10">
    <property type="entry name" value="Ribonuclease Inhibitor"/>
    <property type="match status" value="1"/>
</dbReference>
<evidence type="ECO:0000256" key="9">
    <source>
        <dbReference type="ARBA" id="ARBA00022821"/>
    </source>
</evidence>
<keyword evidence="8" id="KW-0547">Nucleotide-binding</keyword>
<evidence type="ECO:0000256" key="11">
    <source>
        <dbReference type="SAM" id="MobiDB-lite"/>
    </source>
</evidence>
<keyword evidence="9" id="KW-0611">Plant defense</keyword>
<keyword evidence="16" id="KW-1185">Reference proteome</keyword>
<sequence length="897" mass="102967">MAHAALVSLAQTLEQILNANQSQVLDEDIRIRSFHEKVSFFLLFLEDSSQNNSEAFRSLEGRIRDATYKAQDIVDSGISNQVRVRPKFSFISFFWKITSAFNHNLNHDLKHDELEKVIEEFDSISQEALKMDRNPIEDLPPRNSLPASAGSSKSGSNNETPMVGFDDYLIRIKDQLTGPPSKLEIISFVGMGGIGKTTLARNVYNDSLIVYYFDTRAWTTVSQCYSVRGMLTDLLNFTRHLSHESDRKSIEELAESLYKSLKGRRYLIVMDDVWDINAWEQVKRFFPDDNNGSRIILTTRQTDVAIYAKSFSRIHIISFLSVQQSWNLLREKVFGVECCPPQLEEIGRTIAANCKGLPLALVVIGGLLYKAKRTPYYWNHIAENVSSTITRSDDEFMEILSLSYNHLPHHLRACFLYMGVFPEDHEICVSHLIKLWVATGFIKPGRSKGLEEVAKQYLEDLIDRNLILVRKRSYNGEIKTCSIHDLMRDLCVRKAQEEKFLQVLNWNADWSYPESTYNVRHLSIHLDSPYTVEGKHDLLAHSLLYFCRRGSNTLLPSSTIGFRLLRVFAALSIRFNDFPMQILELVKLRYIALIYVGDGNFPASISKLCNLQTLIVYRGHIKPRIATIPSEIWKMPWLRHLLLDRSILACPSGVNKSVILQSLQTLSQITNFRCNKEVLEMIPNLKKLVISYYHDSQTKWSSYCFENLVHLQQLEDLKCLFIAKSYYMTFLCPLPVNLAFPPKLKKLTLSGCGISWKNMTIVGSLPNLEVLKLKDHAFEGPVWETNEGEFCKLKFLLIERTHLENWKASKTHFPSLQCLSLRYCYKLVEIPSGIGEIPTLQVIRLYECCPSAVISAELIQEEQQSFGNDGLQVCIYSSKEDYEPGQGSTLHKSTWWY</sequence>
<dbReference type="GO" id="GO:0051607">
    <property type="term" value="P:defense response to virus"/>
    <property type="evidence" value="ECO:0007669"/>
    <property type="project" value="UniProtKB-ARBA"/>
</dbReference>
<dbReference type="GO" id="GO:0005737">
    <property type="term" value="C:cytoplasm"/>
    <property type="evidence" value="ECO:0007669"/>
    <property type="project" value="UniProtKB-SubCell"/>
</dbReference>
<dbReference type="InterPro" id="IPR044974">
    <property type="entry name" value="Disease_R_plants"/>
</dbReference>
<dbReference type="GO" id="GO:0005524">
    <property type="term" value="F:ATP binding"/>
    <property type="evidence" value="ECO:0007669"/>
    <property type="project" value="UniProtKB-KW"/>
</dbReference>
<dbReference type="InterPro" id="IPR042197">
    <property type="entry name" value="Apaf_helical"/>
</dbReference>
<proteinExistence type="inferred from homology"/>
<evidence type="ECO:0000259" key="13">
    <source>
        <dbReference type="Pfam" id="PF23559"/>
    </source>
</evidence>
<evidence type="ECO:0000256" key="10">
    <source>
        <dbReference type="ARBA" id="ARBA00022840"/>
    </source>
</evidence>
<keyword evidence="6" id="KW-0381">Hypersensitive response</keyword>
<comment type="subcellular location">
    <subcellularLocation>
        <location evidence="2">Cytoplasm</location>
    </subcellularLocation>
</comment>
<organism evidence="15 16">
    <name type="scientific">Forsythia ovata</name>
    <dbReference type="NCBI Taxonomy" id="205694"/>
    <lineage>
        <taxon>Eukaryota</taxon>
        <taxon>Viridiplantae</taxon>
        <taxon>Streptophyta</taxon>
        <taxon>Embryophyta</taxon>
        <taxon>Tracheophyta</taxon>
        <taxon>Spermatophyta</taxon>
        <taxon>Magnoliopsida</taxon>
        <taxon>eudicotyledons</taxon>
        <taxon>Gunneridae</taxon>
        <taxon>Pentapetalae</taxon>
        <taxon>asterids</taxon>
        <taxon>lamiids</taxon>
        <taxon>Lamiales</taxon>
        <taxon>Oleaceae</taxon>
        <taxon>Forsythieae</taxon>
        <taxon>Forsythia</taxon>
    </lineage>
</organism>
<feature type="domain" description="Disease resistance protein winged helix" evidence="13">
    <location>
        <begin position="420"/>
        <end position="491"/>
    </location>
</feature>
<evidence type="ECO:0000313" key="16">
    <source>
        <dbReference type="Proteomes" id="UP001604277"/>
    </source>
</evidence>
<dbReference type="FunFam" id="1.10.10.10:FF:000322">
    <property type="entry name" value="Probable disease resistance protein At1g63360"/>
    <property type="match status" value="1"/>
</dbReference>
<keyword evidence="7" id="KW-0677">Repeat</keyword>
<dbReference type="Gene3D" id="1.10.10.10">
    <property type="entry name" value="Winged helix-like DNA-binding domain superfamily/Winged helix DNA-binding domain"/>
    <property type="match status" value="1"/>
</dbReference>
<reference evidence="16" key="1">
    <citation type="submission" date="2024-07" db="EMBL/GenBank/DDBJ databases">
        <title>Two chromosome-level genome assemblies of Korean endemic species Abeliophyllum distichum and Forsythia ovata (Oleaceae).</title>
        <authorList>
            <person name="Jang H."/>
        </authorList>
    </citation>
    <scope>NUCLEOTIDE SEQUENCE [LARGE SCALE GENOMIC DNA]</scope>
</reference>
<dbReference type="Proteomes" id="UP001604277">
    <property type="component" value="Unassembled WGS sequence"/>
</dbReference>
<dbReference type="Pfam" id="PF23559">
    <property type="entry name" value="WHD_DRP"/>
    <property type="match status" value="1"/>
</dbReference>
<name>A0ABD1VNB3_9LAMI</name>
<keyword evidence="4" id="KW-0963">Cytoplasm</keyword>
<comment type="caution">
    <text evidence="15">The sequence shown here is derived from an EMBL/GenBank/DDBJ whole genome shotgun (WGS) entry which is preliminary data.</text>
</comment>
<dbReference type="Pfam" id="PF23598">
    <property type="entry name" value="LRR_14"/>
    <property type="match status" value="1"/>
</dbReference>
<dbReference type="GO" id="GO:0009626">
    <property type="term" value="P:plant-type hypersensitive response"/>
    <property type="evidence" value="ECO:0007669"/>
    <property type="project" value="UniProtKB-KW"/>
</dbReference>
<evidence type="ECO:0000256" key="3">
    <source>
        <dbReference type="ARBA" id="ARBA00008894"/>
    </source>
</evidence>
<accession>A0ABD1VNB3</accession>
<comment type="function">
    <text evidence="1">Confers resistance to late blight (Phytophthora infestans) races carrying the avirulence gene Avr1. Resistance proteins guard the plant against pathogens that contain an appropriate avirulence protein via an indirect interaction with this avirulence protein. That triggers a defense system including the hypersensitive response, which restricts the pathogen growth.</text>
</comment>
<evidence type="ECO:0000256" key="5">
    <source>
        <dbReference type="ARBA" id="ARBA00022614"/>
    </source>
</evidence>
<evidence type="ECO:0000256" key="1">
    <source>
        <dbReference type="ARBA" id="ARBA00002074"/>
    </source>
</evidence>
<dbReference type="EMBL" id="JBFOLJ010000005">
    <property type="protein sequence ID" value="KAL2538798.1"/>
    <property type="molecule type" value="Genomic_DNA"/>
</dbReference>
<evidence type="ECO:0000256" key="4">
    <source>
        <dbReference type="ARBA" id="ARBA00022490"/>
    </source>
</evidence>
<dbReference type="InterPro" id="IPR036388">
    <property type="entry name" value="WH-like_DNA-bd_sf"/>
</dbReference>
<evidence type="ECO:0000259" key="14">
    <source>
        <dbReference type="Pfam" id="PF23598"/>
    </source>
</evidence>
<evidence type="ECO:0000313" key="15">
    <source>
        <dbReference type="EMBL" id="KAL2538798.1"/>
    </source>
</evidence>
<comment type="similarity">
    <text evidence="3">Belongs to the disease resistance NB-LRR family.</text>
</comment>
<feature type="domain" description="NB-ARC" evidence="12">
    <location>
        <begin position="171"/>
        <end position="335"/>
    </location>
</feature>
<feature type="region of interest" description="Disordered" evidence="11">
    <location>
        <begin position="133"/>
        <end position="160"/>
    </location>
</feature>
<protein>
    <submittedName>
        <fullName evidence="15">Disease resistance protein</fullName>
    </submittedName>
</protein>
<evidence type="ECO:0000256" key="7">
    <source>
        <dbReference type="ARBA" id="ARBA00022737"/>
    </source>
</evidence>
<dbReference type="Gene3D" id="3.40.50.300">
    <property type="entry name" value="P-loop containing nucleotide triphosphate hydrolases"/>
    <property type="match status" value="1"/>
</dbReference>
<dbReference type="AlphaFoldDB" id="A0ABD1VNB3"/>
<dbReference type="InterPro" id="IPR032675">
    <property type="entry name" value="LRR_dom_sf"/>
</dbReference>
<dbReference type="Gene3D" id="1.10.8.430">
    <property type="entry name" value="Helical domain of apoptotic protease-activating factors"/>
    <property type="match status" value="1"/>
</dbReference>
<dbReference type="Gene3D" id="1.20.5.4130">
    <property type="match status" value="1"/>
</dbReference>
<keyword evidence="5" id="KW-0433">Leucine-rich repeat</keyword>
<dbReference type="PRINTS" id="PR00364">
    <property type="entry name" value="DISEASERSIST"/>
</dbReference>
<dbReference type="InterPro" id="IPR027417">
    <property type="entry name" value="P-loop_NTPase"/>
</dbReference>
<feature type="compositionally biased region" description="Low complexity" evidence="11">
    <location>
        <begin position="147"/>
        <end position="158"/>
    </location>
</feature>
<dbReference type="PANTHER" id="PTHR23155">
    <property type="entry name" value="DISEASE RESISTANCE PROTEIN RP"/>
    <property type="match status" value="1"/>
</dbReference>
<evidence type="ECO:0000256" key="2">
    <source>
        <dbReference type="ARBA" id="ARBA00004496"/>
    </source>
</evidence>
<gene>
    <name evidence="15" type="ORF">Fot_20189</name>
</gene>